<feature type="compositionally biased region" description="Basic and acidic residues" evidence="1">
    <location>
        <begin position="297"/>
        <end position="312"/>
    </location>
</feature>
<dbReference type="Pfam" id="PF14303">
    <property type="entry name" value="NAM-associated"/>
    <property type="match status" value="1"/>
</dbReference>
<feature type="compositionally biased region" description="Acidic residues" evidence="1">
    <location>
        <begin position="117"/>
        <end position="129"/>
    </location>
</feature>
<evidence type="ECO:0000313" key="3">
    <source>
        <dbReference type="EMBL" id="KAK9049267.1"/>
    </source>
</evidence>
<accession>A0AAP0C993</accession>
<feature type="compositionally biased region" description="Basic residues" evidence="1">
    <location>
        <begin position="138"/>
        <end position="148"/>
    </location>
</feature>
<evidence type="ECO:0000313" key="4">
    <source>
        <dbReference type="Proteomes" id="UP001408789"/>
    </source>
</evidence>
<feature type="compositionally biased region" description="Low complexity" evidence="1">
    <location>
        <begin position="341"/>
        <end position="353"/>
    </location>
</feature>
<name>A0AAP0C993_9ASTR</name>
<protein>
    <recommendedName>
        <fullName evidence="2">No apical meristem-associated C-terminal domain-containing protein</fullName>
    </recommendedName>
</protein>
<proteinExistence type="predicted"/>
<feature type="region of interest" description="Disordered" evidence="1">
    <location>
        <begin position="291"/>
        <end position="312"/>
    </location>
</feature>
<feature type="compositionally biased region" description="Polar residues" evidence="1">
    <location>
        <begin position="7"/>
        <end position="21"/>
    </location>
</feature>
<evidence type="ECO:0000259" key="2">
    <source>
        <dbReference type="Pfam" id="PF14303"/>
    </source>
</evidence>
<sequence>MQGGGPSSNTSFQPPRRTNGNPDDDGLFAYMASLGSPPMQQPFQPFQANFPQGMEFNPFAQHSFSPFQAFQQQNSFQQQTFQQNNPFQASQSPSPRPTPSPTSRPTPSPSSRPTPSPEDDVIPLDDDVVPETQPKQNAGRKKRSHKKKAPEAPREKKQVQPWTEEEEVALARAWLDCSENPIIANDQDLTTFWRETRKKFYELMNANEPYRQPDSISGKWTDINKKCKIFSSIYNRMVSGWQSGQNNEDVQSQALIEYGVGRPAFNYIAVWNVLKNAPKWLSQVDLKNKIKGRSKKSRTESTKEMDGESSDARAFDLNEQVEFVHVEPRRPPSRDFTKAQRASSSSSRSTATTVSNINKLQEEMHEKLDTLVSLRREQTGLVKRRIMHQDLHELRQPLPDDEPARTIAIKLREDIAKSYMSGE</sequence>
<feature type="region of interest" description="Disordered" evidence="1">
    <location>
        <begin position="327"/>
        <end position="354"/>
    </location>
</feature>
<reference evidence="3 4" key="1">
    <citation type="submission" date="2024-04" db="EMBL/GenBank/DDBJ databases">
        <title>The reference genome of an endangered Asteraceae, Deinandra increscens subsp. villosa, native to the Central Coast of California.</title>
        <authorList>
            <person name="Guilliams M."/>
            <person name="Hasenstab-Lehman K."/>
            <person name="Meyer R."/>
            <person name="Mcevoy S."/>
        </authorList>
    </citation>
    <scope>NUCLEOTIDE SEQUENCE [LARGE SCALE GENOMIC DNA]</scope>
    <source>
        <tissue evidence="3">Leaf</tissue>
    </source>
</reference>
<feature type="compositionally biased region" description="Low complexity" evidence="1">
    <location>
        <begin position="37"/>
        <end position="52"/>
    </location>
</feature>
<evidence type="ECO:0000256" key="1">
    <source>
        <dbReference type="SAM" id="MobiDB-lite"/>
    </source>
</evidence>
<feature type="compositionally biased region" description="Pro residues" evidence="1">
    <location>
        <begin position="94"/>
        <end position="116"/>
    </location>
</feature>
<dbReference type="EMBL" id="JBCNJP010007514">
    <property type="protein sequence ID" value="KAK9049267.1"/>
    <property type="molecule type" value="Genomic_DNA"/>
</dbReference>
<dbReference type="Proteomes" id="UP001408789">
    <property type="component" value="Unassembled WGS sequence"/>
</dbReference>
<dbReference type="PANTHER" id="PTHR45023:SF14">
    <property type="entry name" value="GLUTATHIONE TRANSFERASE"/>
    <property type="match status" value="1"/>
</dbReference>
<feature type="domain" description="No apical meristem-associated C-terminal" evidence="2">
    <location>
        <begin position="265"/>
        <end position="394"/>
    </location>
</feature>
<comment type="caution">
    <text evidence="3">The sequence shown here is derived from an EMBL/GenBank/DDBJ whole genome shotgun (WGS) entry which is preliminary data.</text>
</comment>
<dbReference type="AlphaFoldDB" id="A0AAP0C993"/>
<feature type="compositionally biased region" description="Basic and acidic residues" evidence="1">
    <location>
        <begin position="149"/>
        <end position="158"/>
    </location>
</feature>
<organism evidence="3 4">
    <name type="scientific">Deinandra increscens subsp. villosa</name>
    <dbReference type="NCBI Taxonomy" id="3103831"/>
    <lineage>
        <taxon>Eukaryota</taxon>
        <taxon>Viridiplantae</taxon>
        <taxon>Streptophyta</taxon>
        <taxon>Embryophyta</taxon>
        <taxon>Tracheophyta</taxon>
        <taxon>Spermatophyta</taxon>
        <taxon>Magnoliopsida</taxon>
        <taxon>eudicotyledons</taxon>
        <taxon>Gunneridae</taxon>
        <taxon>Pentapetalae</taxon>
        <taxon>asterids</taxon>
        <taxon>campanulids</taxon>
        <taxon>Asterales</taxon>
        <taxon>Asteraceae</taxon>
        <taxon>Asteroideae</taxon>
        <taxon>Heliantheae alliance</taxon>
        <taxon>Madieae</taxon>
        <taxon>Madiinae</taxon>
        <taxon>Deinandra</taxon>
    </lineage>
</organism>
<dbReference type="PANTHER" id="PTHR45023">
    <property type="match status" value="1"/>
</dbReference>
<gene>
    <name evidence="3" type="ORF">SSX86_031766</name>
</gene>
<dbReference type="InterPro" id="IPR029466">
    <property type="entry name" value="NAM-associated_C"/>
</dbReference>
<feature type="compositionally biased region" description="Low complexity" evidence="1">
    <location>
        <begin position="59"/>
        <end position="93"/>
    </location>
</feature>
<keyword evidence="4" id="KW-1185">Reference proteome</keyword>
<feature type="region of interest" description="Disordered" evidence="1">
    <location>
        <begin position="1"/>
        <end position="164"/>
    </location>
</feature>
<feature type="compositionally biased region" description="Basic and acidic residues" evidence="1">
    <location>
        <begin position="327"/>
        <end position="338"/>
    </location>
</feature>